<comment type="caution">
    <text evidence="1">The sequence shown here is derived from an EMBL/GenBank/DDBJ whole genome shotgun (WGS) entry which is preliminary data.</text>
</comment>
<evidence type="ECO:0000313" key="2">
    <source>
        <dbReference type="Proteomes" id="UP001177140"/>
    </source>
</evidence>
<dbReference type="GO" id="GO:0005777">
    <property type="term" value="C:peroxisome"/>
    <property type="evidence" value="ECO:0007669"/>
    <property type="project" value="InterPro"/>
</dbReference>
<sequence length="96" mass="10729">MELPEIAEFARNFSVMVRVQGPDPKGLKMRKHAFHQYQSGKTTLSASGFLLPNSFNKFPIVKHIRENSSSVSALVVTVASVVEPFLSEQHRDSNTQ</sequence>
<name>A0AA41RN34_PAPNU</name>
<accession>A0AA41RN34</accession>
<evidence type="ECO:0000313" key="1">
    <source>
        <dbReference type="EMBL" id="MCL7023437.1"/>
    </source>
</evidence>
<proteinExistence type="predicted"/>
<keyword evidence="2" id="KW-1185">Reference proteome</keyword>
<dbReference type="InterPro" id="IPR039245">
    <property type="entry name" value="TYSND1/DEG15"/>
</dbReference>
<dbReference type="PANTHER" id="PTHR21004:SF0">
    <property type="entry name" value="PEROXISOMAL LEADER PEPTIDE-PROCESSING PROTEASE"/>
    <property type="match status" value="1"/>
</dbReference>
<dbReference type="AlphaFoldDB" id="A0AA41RN34"/>
<dbReference type="Proteomes" id="UP001177140">
    <property type="component" value="Unassembled WGS sequence"/>
</dbReference>
<dbReference type="GO" id="GO:0016485">
    <property type="term" value="P:protein processing"/>
    <property type="evidence" value="ECO:0007669"/>
    <property type="project" value="InterPro"/>
</dbReference>
<protein>
    <submittedName>
        <fullName evidence="1">Uncharacterized protein</fullName>
    </submittedName>
</protein>
<dbReference type="GO" id="GO:0004252">
    <property type="term" value="F:serine-type endopeptidase activity"/>
    <property type="evidence" value="ECO:0007669"/>
    <property type="project" value="InterPro"/>
</dbReference>
<gene>
    <name evidence="1" type="ORF">MKW94_001597</name>
</gene>
<dbReference type="EMBL" id="JAJJMA010022181">
    <property type="protein sequence ID" value="MCL7023437.1"/>
    <property type="molecule type" value="Genomic_DNA"/>
</dbReference>
<reference evidence="1" key="1">
    <citation type="submission" date="2022-03" db="EMBL/GenBank/DDBJ databases">
        <title>A functionally conserved STORR gene fusion in Papaver species that diverged 16.8 million years ago.</title>
        <authorList>
            <person name="Catania T."/>
        </authorList>
    </citation>
    <scope>NUCLEOTIDE SEQUENCE</scope>
    <source>
        <strain evidence="1">S-191538</strain>
    </source>
</reference>
<dbReference type="PANTHER" id="PTHR21004">
    <property type="entry name" value="SERINE PROTEASE-RELATED"/>
    <property type="match status" value="1"/>
</dbReference>
<organism evidence="1 2">
    <name type="scientific">Papaver nudicaule</name>
    <name type="common">Iceland poppy</name>
    <dbReference type="NCBI Taxonomy" id="74823"/>
    <lineage>
        <taxon>Eukaryota</taxon>
        <taxon>Viridiplantae</taxon>
        <taxon>Streptophyta</taxon>
        <taxon>Embryophyta</taxon>
        <taxon>Tracheophyta</taxon>
        <taxon>Spermatophyta</taxon>
        <taxon>Magnoliopsida</taxon>
        <taxon>Ranunculales</taxon>
        <taxon>Papaveraceae</taxon>
        <taxon>Papaveroideae</taxon>
        <taxon>Papaver</taxon>
    </lineage>
</organism>
<feature type="non-terminal residue" evidence="1">
    <location>
        <position position="1"/>
    </location>
</feature>